<keyword evidence="14" id="KW-1185">Reference proteome</keyword>
<evidence type="ECO:0000256" key="12">
    <source>
        <dbReference type="SAM" id="Phobius"/>
    </source>
</evidence>
<keyword evidence="8 12" id="KW-1133">Transmembrane helix</keyword>
<evidence type="ECO:0000256" key="8">
    <source>
        <dbReference type="ARBA" id="ARBA00022989"/>
    </source>
</evidence>
<feature type="transmembrane region" description="Helical" evidence="12">
    <location>
        <begin position="91"/>
        <end position="113"/>
    </location>
</feature>
<organism evidence="13 14">
    <name type="scientific">Photobacterium arenosum</name>
    <dbReference type="NCBI Taxonomy" id="2774143"/>
    <lineage>
        <taxon>Bacteria</taxon>
        <taxon>Pseudomonadati</taxon>
        <taxon>Pseudomonadota</taxon>
        <taxon>Gammaproteobacteria</taxon>
        <taxon>Vibrionales</taxon>
        <taxon>Vibrionaceae</taxon>
        <taxon>Photobacterium</taxon>
    </lineage>
</organism>
<evidence type="ECO:0000313" key="14">
    <source>
        <dbReference type="Proteomes" id="UP000649768"/>
    </source>
</evidence>
<comment type="caution">
    <text evidence="13">The sequence shown here is derived from an EMBL/GenBank/DDBJ whole genome shotgun (WGS) entry which is preliminary data.</text>
</comment>
<feature type="transmembrane region" description="Helical" evidence="12">
    <location>
        <begin position="55"/>
        <end position="79"/>
    </location>
</feature>
<evidence type="ECO:0000256" key="3">
    <source>
        <dbReference type="ARBA" id="ARBA00013489"/>
    </source>
</evidence>
<dbReference type="Pfam" id="PF01554">
    <property type="entry name" value="MatE"/>
    <property type="match status" value="2"/>
</dbReference>
<dbReference type="Proteomes" id="UP000649768">
    <property type="component" value="Unassembled WGS sequence"/>
</dbReference>
<feature type="transmembrane region" description="Helical" evidence="12">
    <location>
        <begin position="355"/>
        <end position="378"/>
    </location>
</feature>
<comment type="similarity">
    <text evidence="2">Belongs to the multi antimicrobial extrusion (MATE) (TC 2.A.66.1) family. MepA subfamily.</text>
</comment>
<comment type="subcellular location">
    <subcellularLocation>
        <location evidence="1">Cell inner membrane</location>
        <topology evidence="1">Multi-pass membrane protein</topology>
    </subcellularLocation>
</comment>
<feature type="transmembrane region" description="Helical" evidence="12">
    <location>
        <begin position="264"/>
        <end position="286"/>
    </location>
</feature>
<dbReference type="InterPro" id="IPR045070">
    <property type="entry name" value="MATE_MepA-like"/>
</dbReference>
<proteinExistence type="inferred from homology"/>
<evidence type="ECO:0000256" key="1">
    <source>
        <dbReference type="ARBA" id="ARBA00004429"/>
    </source>
</evidence>
<evidence type="ECO:0000256" key="6">
    <source>
        <dbReference type="ARBA" id="ARBA00022475"/>
    </source>
</evidence>
<reference evidence="13 14" key="1">
    <citation type="submission" date="2020-09" db="EMBL/GenBank/DDBJ databases">
        <title>Photobacterium sp. CAU 1568 isolated from sand of Sido Beach.</title>
        <authorList>
            <person name="Kim W."/>
        </authorList>
    </citation>
    <scope>NUCLEOTIDE SEQUENCE [LARGE SCALE GENOMIC DNA]</scope>
    <source>
        <strain evidence="13 14">CAU 1568</strain>
    </source>
</reference>
<dbReference type="EMBL" id="JACYTP010000008">
    <property type="protein sequence ID" value="MBD8513753.1"/>
    <property type="molecule type" value="Genomic_DNA"/>
</dbReference>
<protein>
    <recommendedName>
        <fullName evidence="4">Multidrug export protein MepA</fullName>
    </recommendedName>
    <alternativeName>
        <fullName evidence="3">Multidrug resistance protein NorM</fullName>
    </alternativeName>
    <alternativeName>
        <fullName evidence="11">Na(+)/drug antiporter</fullName>
    </alternativeName>
</protein>
<dbReference type="InterPro" id="IPR002528">
    <property type="entry name" value="MATE_fam"/>
</dbReference>
<accession>A0ABR9BMI0</accession>
<name>A0ABR9BMI0_9GAMM</name>
<feature type="transmembrane region" description="Helical" evidence="12">
    <location>
        <begin position="133"/>
        <end position="155"/>
    </location>
</feature>
<feature type="transmembrane region" description="Helical" evidence="12">
    <location>
        <begin position="21"/>
        <end position="43"/>
    </location>
</feature>
<feature type="transmembrane region" description="Helical" evidence="12">
    <location>
        <begin position="314"/>
        <end position="335"/>
    </location>
</feature>
<feature type="transmembrane region" description="Helical" evidence="12">
    <location>
        <begin position="167"/>
        <end position="188"/>
    </location>
</feature>
<evidence type="ECO:0000256" key="9">
    <source>
        <dbReference type="ARBA" id="ARBA00023136"/>
    </source>
</evidence>
<gene>
    <name evidence="13" type="ORF">IFO68_13810</name>
</gene>
<dbReference type="NCBIfam" id="TIGR00797">
    <property type="entry name" value="matE"/>
    <property type="match status" value="1"/>
</dbReference>
<evidence type="ECO:0000313" key="13">
    <source>
        <dbReference type="EMBL" id="MBD8513753.1"/>
    </source>
</evidence>
<evidence type="ECO:0000256" key="4">
    <source>
        <dbReference type="ARBA" id="ARBA00022106"/>
    </source>
</evidence>
<evidence type="ECO:0000256" key="11">
    <source>
        <dbReference type="ARBA" id="ARBA00030855"/>
    </source>
</evidence>
<keyword evidence="6" id="KW-1003">Cell membrane</keyword>
<dbReference type="RefSeq" id="WP_192016437.1">
    <property type="nucleotide sequence ID" value="NZ_JASHHZ010000001.1"/>
</dbReference>
<keyword evidence="7 12" id="KW-0812">Transmembrane</keyword>
<dbReference type="InterPro" id="IPR048279">
    <property type="entry name" value="MdtK-like"/>
</dbReference>
<sequence>MEAINQTESIGKTFRRFTIPAVMAMLVNGLYQIVDGVFVGHFLGQDGLSAINIAWPIISIFMGVGLMIGMGTGSLVSTFRGMRESAKARKALGNGLALVIFIGLGCSAILYVFGGQLMTLQGATGQILSYAVSYLQIFIGFSVIAVGASAAPFLIRNDDSPKVATGLMVAGAIINIVLDYIFIGILGWGLEGAAIATVTAQSVVVLLTLVYFCSRFSTLRLSLADLKPDGKKMTDTLTLGSSCLVMYLYTGLMVAIHNRLFMEYGSAVSVAAYAIVGYLMTLYYLLAEGIAEGMQPPVSYFHGQNAHDKVRKTVLLACKATIIVGVSWITLLNLFPEFMISWFNSSNVTLVQEASHGITLHLFSLFLDGLIIIGSVYFMSVGQGGMALTISLSNMLVQLPFLWLLPKWFGENGVWLAMPVSNIFLAVLVLGAMWQSLSQAPIQQTRNTAAA</sequence>
<keyword evidence="10" id="KW-0046">Antibiotic resistance</keyword>
<dbReference type="NCBIfam" id="NF007130">
    <property type="entry name" value="PRK09575.1"/>
    <property type="match status" value="1"/>
</dbReference>
<keyword evidence="5" id="KW-0813">Transport</keyword>
<evidence type="ECO:0000256" key="2">
    <source>
        <dbReference type="ARBA" id="ARBA00008417"/>
    </source>
</evidence>
<dbReference type="CDD" id="cd13143">
    <property type="entry name" value="MATE_MepA_like"/>
    <property type="match status" value="1"/>
</dbReference>
<feature type="transmembrane region" description="Helical" evidence="12">
    <location>
        <begin position="385"/>
        <end position="403"/>
    </location>
</feature>
<feature type="transmembrane region" description="Helical" evidence="12">
    <location>
        <begin position="415"/>
        <end position="434"/>
    </location>
</feature>
<evidence type="ECO:0000256" key="5">
    <source>
        <dbReference type="ARBA" id="ARBA00022448"/>
    </source>
</evidence>
<evidence type="ECO:0000256" key="10">
    <source>
        <dbReference type="ARBA" id="ARBA00023251"/>
    </source>
</evidence>
<dbReference type="PANTHER" id="PTHR43823:SF3">
    <property type="entry name" value="MULTIDRUG EXPORT PROTEIN MEPA"/>
    <property type="match status" value="1"/>
</dbReference>
<feature type="transmembrane region" description="Helical" evidence="12">
    <location>
        <begin position="237"/>
        <end position="258"/>
    </location>
</feature>
<feature type="transmembrane region" description="Helical" evidence="12">
    <location>
        <begin position="194"/>
        <end position="216"/>
    </location>
</feature>
<keyword evidence="9 12" id="KW-0472">Membrane</keyword>
<dbReference type="PANTHER" id="PTHR43823">
    <property type="entry name" value="SPORULATION PROTEIN YKVU"/>
    <property type="match status" value="1"/>
</dbReference>
<dbReference type="InterPro" id="IPR051327">
    <property type="entry name" value="MATE_MepA_subfamily"/>
</dbReference>
<evidence type="ECO:0000256" key="7">
    <source>
        <dbReference type="ARBA" id="ARBA00022692"/>
    </source>
</evidence>
<dbReference type="PIRSF" id="PIRSF006603">
    <property type="entry name" value="DinF"/>
    <property type="match status" value="1"/>
</dbReference>